<organism evidence="7 8">
    <name type="scientific">Rhizoctonia solani</name>
    <dbReference type="NCBI Taxonomy" id="456999"/>
    <lineage>
        <taxon>Eukaryota</taxon>
        <taxon>Fungi</taxon>
        <taxon>Dikarya</taxon>
        <taxon>Basidiomycota</taxon>
        <taxon>Agaricomycotina</taxon>
        <taxon>Agaricomycetes</taxon>
        <taxon>Cantharellales</taxon>
        <taxon>Ceratobasidiaceae</taxon>
        <taxon>Rhizoctonia</taxon>
    </lineage>
</organism>
<sequence length="148" mass="15600">MMLHFRIFAVLAVPMLTLAVPTPVENPELFKRVISGAQGVDCGVTKFTAVVVEAAAQQAANYINSGISAGRGNYPHQFYNREGFVFLAGCNAPFYVFPIMNSGIYNGSVPGPDRVVIGSVKGADAAFCGVLSHTGGRGPDGFLQCTVI</sequence>
<accession>A0A8H2X307</accession>
<evidence type="ECO:0000313" key="8">
    <source>
        <dbReference type="Proteomes" id="UP000663843"/>
    </source>
</evidence>
<proteinExistence type="predicted"/>
<evidence type="ECO:0000256" key="2">
    <source>
        <dbReference type="ARBA" id="ARBA00022759"/>
    </source>
</evidence>
<dbReference type="Gene3D" id="3.10.450.30">
    <property type="entry name" value="Microbial ribonucleases"/>
    <property type="match status" value="1"/>
</dbReference>
<evidence type="ECO:0000313" key="7">
    <source>
        <dbReference type="EMBL" id="CAE6415148.1"/>
    </source>
</evidence>
<dbReference type="SUPFAM" id="SSF53933">
    <property type="entry name" value="Microbial ribonucleases"/>
    <property type="match status" value="1"/>
</dbReference>
<reference evidence="7" key="1">
    <citation type="submission" date="2021-01" db="EMBL/GenBank/DDBJ databases">
        <authorList>
            <person name="Kaushik A."/>
        </authorList>
    </citation>
    <scope>NUCLEOTIDE SEQUENCE</scope>
    <source>
        <strain evidence="7">AG2-2IIIB</strain>
    </source>
</reference>
<keyword evidence="1" id="KW-0540">Nuclease</keyword>
<evidence type="ECO:0000256" key="6">
    <source>
        <dbReference type="SAM" id="SignalP"/>
    </source>
</evidence>
<dbReference type="EMBL" id="CAJMWT010001689">
    <property type="protein sequence ID" value="CAE6415148.1"/>
    <property type="molecule type" value="Genomic_DNA"/>
</dbReference>
<keyword evidence="6" id="KW-0732">Signal</keyword>
<dbReference type="GO" id="GO:0016829">
    <property type="term" value="F:lyase activity"/>
    <property type="evidence" value="ECO:0007669"/>
    <property type="project" value="UniProtKB-KW"/>
</dbReference>
<keyword evidence="4" id="KW-1015">Disulfide bond</keyword>
<dbReference type="PANTHER" id="PTHR42104:SF1">
    <property type="entry name" value="EXTRACELLULAR GUANYL-SPECIFIC RIBONUCLEASE RNTA (AFU_ORTHOLOGUE AFUA_4G03230)"/>
    <property type="match status" value="1"/>
</dbReference>
<keyword evidence="2" id="KW-0255">Endonuclease</keyword>
<name>A0A8H2X307_9AGAM</name>
<keyword evidence="5" id="KW-0456">Lyase</keyword>
<dbReference type="Pfam" id="PF00545">
    <property type="entry name" value="Ribonuclease"/>
    <property type="match status" value="1"/>
</dbReference>
<dbReference type="GO" id="GO:0016787">
    <property type="term" value="F:hydrolase activity"/>
    <property type="evidence" value="ECO:0007669"/>
    <property type="project" value="UniProtKB-KW"/>
</dbReference>
<dbReference type="AlphaFoldDB" id="A0A8H2X307"/>
<dbReference type="InterPro" id="IPR016191">
    <property type="entry name" value="Ribonuclease/ribotoxin"/>
</dbReference>
<dbReference type="GO" id="GO:0004521">
    <property type="term" value="F:RNA endonuclease activity"/>
    <property type="evidence" value="ECO:0007669"/>
    <property type="project" value="InterPro"/>
</dbReference>
<gene>
    <name evidence="7" type="ORF">RDB_LOCUS48006</name>
</gene>
<comment type="caution">
    <text evidence="7">The sequence shown here is derived from an EMBL/GenBank/DDBJ whole genome shotgun (WGS) entry which is preliminary data.</text>
</comment>
<dbReference type="Proteomes" id="UP000663843">
    <property type="component" value="Unassembled WGS sequence"/>
</dbReference>
<feature type="signal peptide" evidence="6">
    <location>
        <begin position="1"/>
        <end position="19"/>
    </location>
</feature>
<evidence type="ECO:0000256" key="5">
    <source>
        <dbReference type="ARBA" id="ARBA00023239"/>
    </source>
</evidence>
<evidence type="ECO:0000256" key="3">
    <source>
        <dbReference type="ARBA" id="ARBA00022801"/>
    </source>
</evidence>
<dbReference type="InterPro" id="IPR000026">
    <property type="entry name" value="N1-like"/>
</dbReference>
<evidence type="ECO:0000256" key="1">
    <source>
        <dbReference type="ARBA" id="ARBA00022722"/>
    </source>
</evidence>
<protein>
    <submittedName>
        <fullName evidence="7">Uncharacterized protein</fullName>
    </submittedName>
</protein>
<dbReference type="PANTHER" id="PTHR42104">
    <property type="entry name" value="EXTRACELLULAR GUANYL-SPECIFIC RIBONUCLEASE RNTA (AFU_ORTHOLOGUE AFUA_4G03230)"/>
    <property type="match status" value="1"/>
</dbReference>
<evidence type="ECO:0000256" key="4">
    <source>
        <dbReference type="ARBA" id="ARBA00023157"/>
    </source>
</evidence>
<feature type="chain" id="PRO_5034105632" evidence="6">
    <location>
        <begin position="20"/>
        <end position="148"/>
    </location>
</feature>
<dbReference type="GO" id="GO:0003723">
    <property type="term" value="F:RNA binding"/>
    <property type="evidence" value="ECO:0007669"/>
    <property type="project" value="InterPro"/>
</dbReference>
<keyword evidence="3" id="KW-0378">Hydrolase</keyword>